<dbReference type="OrthoDB" id="10253869at2759"/>
<dbReference type="Pfam" id="PF00501">
    <property type="entry name" value="AMP-binding"/>
    <property type="match status" value="1"/>
</dbReference>
<reference evidence="12" key="3">
    <citation type="submission" date="2015-06" db="UniProtKB">
        <authorList>
            <consortium name="EnsemblMetazoa"/>
        </authorList>
    </citation>
    <scope>IDENTIFICATION</scope>
</reference>
<keyword evidence="7" id="KW-0599">Photoprotein</keyword>
<dbReference type="PANTHER" id="PTHR24096:SF422">
    <property type="entry name" value="BCDNA.GH02901"/>
    <property type="match status" value="1"/>
</dbReference>
<accession>R7T8A0</accession>
<dbReference type="EnsemblMetazoa" id="CapteT4190">
    <property type="protein sequence ID" value="CapteP4190"/>
    <property type="gene ID" value="CapteG4190"/>
</dbReference>
<dbReference type="Gene3D" id="3.30.300.30">
    <property type="match status" value="1"/>
</dbReference>
<keyword evidence="13" id="KW-1185">Reference proteome</keyword>
<dbReference type="STRING" id="283909.R7T8A0"/>
<evidence type="ECO:0000256" key="3">
    <source>
        <dbReference type="ARBA" id="ARBA00019043"/>
    </source>
</evidence>
<dbReference type="InterPro" id="IPR000873">
    <property type="entry name" value="AMP-dep_synth/lig_dom"/>
</dbReference>
<comment type="similarity">
    <text evidence="1">Belongs to the ATP-dependent AMP-binding enzyme family.</text>
</comment>
<evidence type="ECO:0000256" key="2">
    <source>
        <dbReference type="ARBA" id="ARBA00012532"/>
    </source>
</evidence>
<dbReference type="InterPro" id="IPR025110">
    <property type="entry name" value="AMP-bd_C"/>
</dbReference>
<evidence type="ECO:0000256" key="5">
    <source>
        <dbReference type="ARBA" id="ARBA00022840"/>
    </source>
</evidence>
<dbReference type="GO" id="GO:0008218">
    <property type="term" value="P:bioluminescence"/>
    <property type="evidence" value="ECO:0007669"/>
    <property type="project" value="UniProtKB-KW"/>
</dbReference>
<dbReference type="Gene3D" id="2.30.38.10">
    <property type="entry name" value="Luciferase, Domain 3"/>
    <property type="match status" value="1"/>
</dbReference>
<dbReference type="PANTHER" id="PTHR24096">
    <property type="entry name" value="LONG-CHAIN-FATTY-ACID--COA LIGASE"/>
    <property type="match status" value="1"/>
</dbReference>
<evidence type="ECO:0000256" key="6">
    <source>
        <dbReference type="ARBA" id="ARBA00023223"/>
    </source>
</evidence>
<dbReference type="InterPro" id="IPR020845">
    <property type="entry name" value="AMP-binding_CS"/>
</dbReference>
<dbReference type="GO" id="GO:0005524">
    <property type="term" value="F:ATP binding"/>
    <property type="evidence" value="ECO:0007669"/>
    <property type="project" value="UniProtKB-KW"/>
</dbReference>
<reference evidence="13" key="1">
    <citation type="submission" date="2012-12" db="EMBL/GenBank/DDBJ databases">
        <authorList>
            <person name="Hellsten U."/>
            <person name="Grimwood J."/>
            <person name="Chapman J.A."/>
            <person name="Shapiro H."/>
            <person name="Aerts A."/>
            <person name="Otillar R.P."/>
            <person name="Terry A.Y."/>
            <person name="Boore J.L."/>
            <person name="Simakov O."/>
            <person name="Marletaz F."/>
            <person name="Cho S.-J."/>
            <person name="Edsinger-Gonzales E."/>
            <person name="Havlak P."/>
            <person name="Kuo D.-H."/>
            <person name="Larsson T."/>
            <person name="Lv J."/>
            <person name="Arendt D."/>
            <person name="Savage R."/>
            <person name="Osoegawa K."/>
            <person name="de Jong P."/>
            <person name="Lindberg D.R."/>
            <person name="Seaver E.C."/>
            <person name="Weisblat D.A."/>
            <person name="Putnam N.H."/>
            <person name="Grigoriev I.V."/>
            <person name="Rokhsar D.S."/>
        </authorList>
    </citation>
    <scope>NUCLEOTIDE SEQUENCE</scope>
    <source>
        <strain evidence="13">I ESC-2004</strain>
    </source>
</reference>
<reference evidence="11 13" key="2">
    <citation type="journal article" date="2013" name="Nature">
        <title>Insights into bilaterian evolution from three spiralian genomes.</title>
        <authorList>
            <person name="Simakov O."/>
            <person name="Marletaz F."/>
            <person name="Cho S.J."/>
            <person name="Edsinger-Gonzales E."/>
            <person name="Havlak P."/>
            <person name="Hellsten U."/>
            <person name="Kuo D.H."/>
            <person name="Larsson T."/>
            <person name="Lv J."/>
            <person name="Arendt D."/>
            <person name="Savage R."/>
            <person name="Osoegawa K."/>
            <person name="de Jong P."/>
            <person name="Grimwood J."/>
            <person name="Chapman J.A."/>
            <person name="Shapiro H."/>
            <person name="Aerts A."/>
            <person name="Otillar R.P."/>
            <person name="Terry A.Y."/>
            <person name="Boore J.L."/>
            <person name="Grigoriev I.V."/>
            <person name="Lindberg D.R."/>
            <person name="Seaver E.C."/>
            <person name="Weisblat D.A."/>
            <person name="Putnam N.H."/>
            <person name="Rokhsar D.S."/>
        </authorList>
    </citation>
    <scope>NUCLEOTIDE SEQUENCE</scope>
    <source>
        <strain evidence="11 13">I ESC-2004</strain>
    </source>
</reference>
<evidence type="ECO:0000259" key="10">
    <source>
        <dbReference type="Pfam" id="PF13193"/>
    </source>
</evidence>
<sequence>MFIQFSFGRTFTFNQLQTAIAKVDSALVKQGFKKGDVITIFSPNCPEFGVMYLAVTAIGGVVSAVNPLYTPDELAHALNHSESSLLVTSHAFIGVAKKAADQCPNIKEIIVFGQEDRCRPFDSLLDDDMSAFPANVTFDPKEDMAALPYSSGTTGLPKGVMLSHYSILANVEQLSTTGGVEYRPGEETIIGVLPFFHIYGQVVTLLSGLFRGATIVTLPKFDPKLYLDSIVNHKASCLHIVPPIMLFLAKHPMVDQYDLSGVDSALIGAAPIGKEAVAKVEERIGPQLMIRQGFGMTEMSPVTHIMVKGDKQFDKCGALLANTESKYIDLETGDAVGPGVEGEMCVRGPQMMKGYFKNKAATDETIVDGWLHTGDVGYYDDQGHMVITDRLKELIKVKGYQVAPAELEALLVTHPAIQDAAVIGKPDERVGEQPRAYVALKPDKHMTEAEVQEFVSGKVASYKHLTGGVEFRSNIPRSLSGKILRKDLKQEFKK</sequence>
<protein>
    <recommendedName>
        <fullName evidence="3">Luciferin 4-monooxygenase</fullName>
        <ecNumber evidence="2">1.13.12.7</ecNumber>
    </recommendedName>
</protein>
<evidence type="ECO:0000256" key="1">
    <source>
        <dbReference type="ARBA" id="ARBA00006432"/>
    </source>
</evidence>
<dbReference type="SUPFAM" id="SSF56801">
    <property type="entry name" value="Acetyl-CoA synthetase-like"/>
    <property type="match status" value="1"/>
</dbReference>
<dbReference type="GO" id="GO:0016405">
    <property type="term" value="F:CoA-ligase activity"/>
    <property type="evidence" value="ECO:0007669"/>
    <property type="project" value="TreeGrafter"/>
</dbReference>
<dbReference type="HOGENOM" id="CLU_000022_59_2_1"/>
<evidence type="ECO:0000256" key="7">
    <source>
        <dbReference type="ARBA" id="ARBA00023262"/>
    </source>
</evidence>
<keyword evidence="6" id="KW-0455">Luminescence</keyword>
<dbReference type="EC" id="1.13.12.7" evidence="2"/>
<gene>
    <name evidence="11" type="ORF">CAPTEDRAFT_4190</name>
</gene>
<proteinExistence type="inferred from homology"/>
<dbReference type="EMBL" id="AMQN01014643">
    <property type="status" value="NOT_ANNOTATED_CDS"/>
    <property type="molecule type" value="Genomic_DNA"/>
</dbReference>
<dbReference type="Gene3D" id="3.40.50.980">
    <property type="match status" value="2"/>
</dbReference>
<dbReference type="PROSITE" id="PS00455">
    <property type="entry name" value="AMP_BINDING"/>
    <property type="match status" value="1"/>
</dbReference>
<name>R7T8A0_CAPTE</name>
<dbReference type="FunFam" id="3.30.300.30:FF:000007">
    <property type="entry name" value="4-coumarate--CoA ligase 2"/>
    <property type="match status" value="1"/>
</dbReference>
<dbReference type="Proteomes" id="UP000014760">
    <property type="component" value="Unassembled WGS sequence"/>
</dbReference>
<evidence type="ECO:0000313" key="11">
    <source>
        <dbReference type="EMBL" id="ELT89904.1"/>
    </source>
</evidence>
<dbReference type="FunFam" id="3.40.50.12780:FF:000003">
    <property type="entry name" value="Long-chain-fatty-acid--CoA ligase FadD"/>
    <property type="match status" value="1"/>
</dbReference>
<keyword evidence="4" id="KW-0547">Nucleotide-binding</keyword>
<organism evidence="11">
    <name type="scientific">Capitella teleta</name>
    <name type="common">Polychaete worm</name>
    <dbReference type="NCBI Taxonomy" id="283909"/>
    <lineage>
        <taxon>Eukaryota</taxon>
        <taxon>Metazoa</taxon>
        <taxon>Spiralia</taxon>
        <taxon>Lophotrochozoa</taxon>
        <taxon>Annelida</taxon>
        <taxon>Polychaeta</taxon>
        <taxon>Sedentaria</taxon>
        <taxon>Scolecida</taxon>
        <taxon>Capitellidae</taxon>
        <taxon>Capitella</taxon>
    </lineage>
</organism>
<evidence type="ECO:0000313" key="12">
    <source>
        <dbReference type="EnsemblMetazoa" id="CapteP4190"/>
    </source>
</evidence>
<dbReference type="AlphaFoldDB" id="R7T8A0"/>
<dbReference type="OMA" id="RDPYTCG"/>
<dbReference type="CDD" id="cd05911">
    <property type="entry name" value="Firefly_Luc_like"/>
    <property type="match status" value="1"/>
</dbReference>
<evidence type="ECO:0000259" key="9">
    <source>
        <dbReference type="Pfam" id="PF00501"/>
    </source>
</evidence>
<comment type="catalytic activity">
    <reaction evidence="8">
        <text>firefly D-luciferin + ATP + O2 = firefly oxyluciferin + hnu + AMP + CO2 + diphosphate</text>
        <dbReference type="Rhea" id="RHEA:10732"/>
        <dbReference type="ChEBI" id="CHEBI:15379"/>
        <dbReference type="ChEBI" id="CHEBI:16526"/>
        <dbReference type="ChEBI" id="CHEBI:16792"/>
        <dbReference type="ChEBI" id="CHEBI:30212"/>
        <dbReference type="ChEBI" id="CHEBI:30616"/>
        <dbReference type="ChEBI" id="CHEBI:33019"/>
        <dbReference type="ChEBI" id="CHEBI:58038"/>
        <dbReference type="ChEBI" id="CHEBI:456215"/>
        <dbReference type="EC" id="1.13.12.7"/>
    </reaction>
</comment>
<dbReference type="EMBL" id="KB311130">
    <property type="protein sequence ID" value="ELT89904.1"/>
    <property type="molecule type" value="Genomic_DNA"/>
</dbReference>
<feature type="domain" description="AMP-dependent synthetase/ligase" evidence="9">
    <location>
        <begin position="8"/>
        <end position="356"/>
    </location>
</feature>
<evidence type="ECO:0000313" key="13">
    <source>
        <dbReference type="Proteomes" id="UP000014760"/>
    </source>
</evidence>
<evidence type="ECO:0000256" key="8">
    <source>
        <dbReference type="ARBA" id="ARBA00048497"/>
    </source>
</evidence>
<dbReference type="FunCoup" id="R7T8A0">
    <property type="interactions" value="265"/>
</dbReference>
<dbReference type="InterPro" id="IPR045851">
    <property type="entry name" value="AMP-bd_C_sf"/>
</dbReference>
<keyword evidence="5" id="KW-0067">ATP-binding</keyword>
<evidence type="ECO:0000256" key="4">
    <source>
        <dbReference type="ARBA" id="ARBA00022741"/>
    </source>
</evidence>
<feature type="domain" description="AMP-binding enzyme C-terminal" evidence="10">
    <location>
        <begin position="406"/>
        <end position="482"/>
    </location>
</feature>
<dbReference type="Pfam" id="PF13193">
    <property type="entry name" value="AMP-binding_C"/>
    <property type="match status" value="1"/>
</dbReference>